<name>A0A8H7VM87_9FUNG</name>
<protein>
    <submittedName>
        <fullName evidence="1">Uncharacterized protein</fullName>
    </submittedName>
</protein>
<comment type="caution">
    <text evidence="1">The sequence shown here is derived from an EMBL/GenBank/DDBJ whole genome shotgun (WGS) entry which is preliminary data.</text>
</comment>
<dbReference type="PANTHER" id="PTHR40422">
    <property type="entry name" value="TRANSLATION MACHINERY-ASSOCIATED PROTEIN 17"/>
    <property type="match status" value="1"/>
</dbReference>
<dbReference type="PANTHER" id="PTHR40422:SF1">
    <property type="entry name" value="TRANSLATION MACHINERY-ASSOCIATED PROTEIN 17"/>
    <property type="match status" value="1"/>
</dbReference>
<dbReference type="EMBL" id="JAEPRB010000023">
    <property type="protein sequence ID" value="KAG2225815.1"/>
    <property type="molecule type" value="Genomic_DNA"/>
</dbReference>
<dbReference type="GO" id="GO:0030674">
    <property type="term" value="F:protein-macromolecule adaptor activity"/>
    <property type="evidence" value="ECO:0007669"/>
    <property type="project" value="TreeGrafter"/>
</dbReference>
<reference evidence="1 2" key="1">
    <citation type="submission" date="2020-12" db="EMBL/GenBank/DDBJ databases">
        <title>Metabolic potential, ecology and presence of endohyphal bacteria is reflected in genomic diversity of Mucoromycotina.</title>
        <authorList>
            <person name="Muszewska A."/>
            <person name="Okrasinska A."/>
            <person name="Steczkiewicz K."/>
            <person name="Drgas O."/>
            <person name="Orlowska M."/>
            <person name="Perlinska-Lenart U."/>
            <person name="Aleksandrzak-Piekarczyk T."/>
            <person name="Szatraj K."/>
            <person name="Zielenkiewicz U."/>
            <person name="Pilsyk S."/>
            <person name="Malc E."/>
            <person name="Mieczkowski P."/>
            <person name="Kruszewska J.S."/>
            <person name="Biernat P."/>
            <person name="Pawlowska J."/>
        </authorList>
    </citation>
    <scope>NUCLEOTIDE SEQUENCE [LARGE SCALE GENOMIC DNA]</scope>
    <source>
        <strain evidence="1 2">CBS 142.35</strain>
    </source>
</reference>
<dbReference type="GO" id="GO:0070682">
    <property type="term" value="P:proteasome regulatory particle assembly"/>
    <property type="evidence" value="ECO:0007669"/>
    <property type="project" value="InterPro"/>
</dbReference>
<sequence>MDMPRLENALRQLPADTLLTEIPEIQNSIKHLLKSNDEMREYDPEGKDRDLIEAVEENIELMRRHEIRIDVTLRIIKERLGEAAFFEVKSNVDAFRKEYPTGVTTAKKEEEKDKAIEEGVFL</sequence>
<keyword evidence="2" id="KW-1185">Reference proteome</keyword>
<accession>A0A8H7VM87</accession>
<gene>
    <name evidence="1" type="ORF">INT45_007059</name>
</gene>
<dbReference type="OrthoDB" id="548474at2759"/>
<evidence type="ECO:0000313" key="2">
    <source>
        <dbReference type="Proteomes" id="UP000646827"/>
    </source>
</evidence>
<dbReference type="AlphaFoldDB" id="A0A8H7VM87"/>
<evidence type="ECO:0000313" key="1">
    <source>
        <dbReference type="EMBL" id="KAG2225815.1"/>
    </source>
</evidence>
<proteinExistence type="predicted"/>
<dbReference type="Proteomes" id="UP000646827">
    <property type="component" value="Unassembled WGS sequence"/>
</dbReference>
<dbReference type="InterPro" id="IPR038966">
    <property type="entry name" value="TMA17"/>
</dbReference>
<organism evidence="1 2">
    <name type="scientific">Circinella minor</name>
    <dbReference type="NCBI Taxonomy" id="1195481"/>
    <lineage>
        <taxon>Eukaryota</taxon>
        <taxon>Fungi</taxon>
        <taxon>Fungi incertae sedis</taxon>
        <taxon>Mucoromycota</taxon>
        <taxon>Mucoromycotina</taxon>
        <taxon>Mucoromycetes</taxon>
        <taxon>Mucorales</taxon>
        <taxon>Lichtheimiaceae</taxon>
        <taxon>Circinella</taxon>
    </lineage>
</organism>